<evidence type="ECO:0000313" key="1">
    <source>
        <dbReference type="EMBL" id="DAF93592.1"/>
    </source>
</evidence>
<proteinExistence type="predicted"/>
<protein>
    <submittedName>
        <fullName evidence="1">Uncharacterized protein</fullName>
    </submittedName>
</protein>
<organism evidence="1">
    <name type="scientific">Myoviridae sp. ctshb19</name>
    <dbReference type="NCBI Taxonomy" id="2825194"/>
    <lineage>
        <taxon>Viruses</taxon>
        <taxon>Duplodnaviria</taxon>
        <taxon>Heunggongvirae</taxon>
        <taxon>Uroviricota</taxon>
        <taxon>Caudoviricetes</taxon>
    </lineage>
</organism>
<dbReference type="EMBL" id="BK016086">
    <property type="protein sequence ID" value="DAF93592.1"/>
    <property type="molecule type" value="Genomic_DNA"/>
</dbReference>
<name>A0A8S5UGJ2_9CAUD</name>
<accession>A0A8S5UGJ2</accession>
<sequence length="257" mass="29166">MMGLPRSLDDLTRSEQIDLIAGNTRLGPDEIFPTSKVYKVSRPLVLDGVYRCNPAIPPWRYANAIAMDIPEDDHRPRHENIHYFDEAETPLAMNEFEVPDTELVRFNRDKADDLERYKTLLYKGASSLSALHDAAEYVEAALFSGLDIELDMDEALLKAFVSISRLDALAAMVKATSNLTEGQQASYLEKITAFMAERTALALDKHDTGEQMRRGIQAQKELYARVRPAEEIDYLSRMQQQSDPMPTLWGVRGTRQR</sequence>
<reference evidence="1" key="1">
    <citation type="journal article" date="2021" name="Proc. Natl. Acad. Sci. U.S.A.">
        <title>A Catalog of Tens of Thousands of Viruses from Human Metagenomes Reveals Hidden Associations with Chronic Diseases.</title>
        <authorList>
            <person name="Tisza M.J."/>
            <person name="Buck C.B."/>
        </authorList>
    </citation>
    <scope>NUCLEOTIDE SEQUENCE</scope>
    <source>
        <strain evidence="1">Ctshb19</strain>
    </source>
</reference>